<evidence type="ECO:0000313" key="2">
    <source>
        <dbReference type="EMBL" id="MBW0483480.1"/>
    </source>
</evidence>
<evidence type="ECO:0000313" key="3">
    <source>
        <dbReference type="Proteomes" id="UP000765509"/>
    </source>
</evidence>
<accession>A0A9Q3CIQ2</accession>
<sequence>MRKKLAKGTYHQPSRPGVSQTKSLAPNLNLPKNGLKDPRTKISHFQPLASGKHQKPPAQVKKAFPSIQGKDSPSQMYSIPRIQAWCIYGIIYQYAPIFLNNPIVMLSGPDYAFSIKVPKSITHFEGGYFSHSVLQFLVATRRPFKNPNHLALQDLGCIFVSELFQG</sequence>
<feature type="region of interest" description="Disordered" evidence="1">
    <location>
        <begin position="1"/>
        <end position="41"/>
    </location>
</feature>
<dbReference type="Proteomes" id="UP000765509">
    <property type="component" value="Unassembled WGS sequence"/>
</dbReference>
<evidence type="ECO:0000256" key="1">
    <source>
        <dbReference type="SAM" id="MobiDB-lite"/>
    </source>
</evidence>
<name>A0A9Q3CIQ2_9BASI</name>
<gene>
    <name evidence="2" type="ORF">O181_023195</name>
</gene>
<organism evidence="2 3">
    <name type="scientific">Austropuccinia psidii MF-1</name>
    <dbReference type="NCBI Taxonomy" id="1389203"/>
    <lineage>
        <taxon>Eukaryota</taxon>
        <taxon>Fungi</taxon>
        <taxon>Dikarya</taxon>
        <taxon>Basidiomycota</taxon>
        <taxon>Pucciniomycotina</taxon>
        <taxon>Pucciniomycetes</taxon>
        <taxon>Pucciniales</taxon>
        <taxon>Sphaerophragmiaceae</taxon>
        <taxon>Austropuccinia</taxon>
    </lineage>
</organism>
<dbReference type="EMBL" id="AVOT02007243">
    <property type="protein sequence ID" value="MBW0483480.1"/>
    <property type="molecule type" value="Genomic_DNA"/>
</dbReference>
<reference evidence="2" key="1">
    <citation type="submission" date="2021-03" db="EMBL/GenBank/DDBJ databases">
        <title>Draft genome sequence of rust myrtle Austropuccinia psidii MF-1, a brazilian biotype.</title>
        <authorList>
            <person name="Quecine M.C."/>
            <person name="Pachon D.M.R."/>
            <person name="Bonatelli M.L."/>
            <person name="Correr F.H."/>
            <person name="Franceschini L.M."/>
            <person name="Leite T.F."/>
            <person name="Margarido G.R.A."/>
            <person name="Almeida C.A."/>
            <person name="Ferrarezi J.A."/>
            <person name="Labate C.A."/>
        </authorList>
    </citation>
    <scope>NUCLEOTIDE SEQUENCE</scope>
    <source>
        <strain evidence="2">MF-1</strain>
    </source>
</reference>
<dbReference type="AlphaFoldDB" id="A0A9Q3CIQ2"/>
<keyword evidence="3" id="KW-1185">Reference proteome</keyword>
<protein>
    <submittedName>
        <fullName evidence="2">Uncharacterized protein</fullName>
    </submittedName>
</protein>
<comment type="caution">
    <text evidence="2">The sequence shown here is derived from an EMBL/GenBank/DDBJ whole genome shotgun (WGS) entry which is preliminary data.</text>
</comment>
<feature type="compositionally biased region" description="Polar residues" evidence="1">
    <location>
        <begin position="17"/>
        <end position="26"/>
    </location>
</feature>
<proteinExistence type="predicted"/>